<proteinExistence type="predicted"/>
<evidence type="ECO:0000313" key="1">
    <source>
        <dbReference type="EMBL" id="MQL75297.1"/>
    </source>
</evidence>
<keyword evidence="2" id="KW-1185">Reference proteome</keyword>
<accession>A0A843TZL5</accession>
<dbReference type="EMBL" id="NMUH01000244">
    <property type="protein sequence ID" value="MQL75297.1"/>
    <property type="molecule type" value="Genomic_DNA"/>
</dbReference>
<dbReference type="Proteomes" id="UP000652761">
    <property type="component" value="Unassembled WGS sequence"/>
</dbReference>
<organism evidence="1 2">
    <name type="scientific">Colocasia esculenta</name>
    <name type="common">Wild taro</name>
    <name type="synonym">Arum esculentum</name>
    <dbReference type="NCBI Taxonomy" id="4460"/>
    <lineage>
        <taxon>Eukaryota</taxon>
        <taxon>Viridiplantae</taxon>
        <taxon>Streptophyta</taxon>
        <taxon>Embryophyta</taxon>
        <taxon>Tracheophyta</taxon>
        <taxon>Spermatophyta</taxon>
        <taxon>Magnoliopsida</taxon>
        <taxon>Liliopsida</taxon>
        <taxon>Araceae</taxon>
        <taxon>Aroideae</taxon>
        <taxon>Colocasieae</taxon>
        <taxon>Colocasia</taxon>
    </lineage>
</organism>
<dbReference type="AlphaFoldDB" id="A0A843TZL5"/>
<sequence length="657" mass="74206">MGETRGVITADIHRVDTAREEFVRAYSTSGLGSALLGLYEHPSVTNCWKLKSLTSISVDIKFFKEELSDKISCRQDELAVIDVAANPTVELVMFQFLGALLVPTGSLLETHSLPFLVVHHWLQVLRSLVTSVMVLLSCYDLFLPFRALARGLLVRVRVTGWHLSRRLEMPRCHRRHSQDYRMHTVVLYHRHHPLLSLTSRANILSLVGVTGVTSRVTWRRIAPCYLKTRSSRVSFSLVVDVNRRVDGKGAVVYWVLVSSDVDVYQSFGAGLPVGTAWGRFSYWKLKNLISTSVDVKFFREEPCGKIPCCQDEGLSRSVSISRSFKPSFQEEGQGNQGESLERRLLCKAREQIQLKRHRRRRISGISNAIKEEHRQLRRISIDFHQGSSIEASASFCTLSRRAQVFLESSCSRVFGVVVLQVFLESSCSRVFGVVVLLCELYSRYHKKGHMKGECPEIKKDKYEKNNKLKKPKAMIATWTQTSVGLKTSLISKLRSLAPIHCKWIQDIGCARLQMIGEHRSVSISRSFKPSFQEEGQGNQGESLERRLLCKAREQIQLKRHRRRRISGISNAIKAEHRQLRRISIDFHQGSSIEAFCTLSRRAQVFLESSCSRVFGVVVLQVFLKSSCSRVFGVVVLLCGSSSALGTEEPGHSGADPA</sequence>
<protein>
    <submittedName>
        <fullName evidence="1">Uncharacterized protein</fullName>
    </submittedName>
</protein>
<reference evidence="1" key="1">
    <citation type="submission" date="2017-07" db="EMBL/GenBank/DDBJ databases">
        <title>Taro Niue Genome Assembly and Annotation.</title>
        <authorList>
            <person name="Atibalentja N."/>
            <person name="Keating K."/>
            <person name="Fields C.J."/>
        </authorList>
    </citation>
    <scope>NUCLEOTIDE SEQUENCE</scope>
    <source>
        <strain evidence="1">Niue_2</strain>
        <tissue evidence="1">Leaf</tissue>
    </source>
</reference>
<name>A0A843TZL5_COLES</name>
<comment type="caution">
    <text evidence="1">The sequence shown here is derived from an EMBL/GenBank/DDBJ whole genome shotgun (WGS) entry which is preliminary data.</text>
</comment>
<evidence type="ECO:0000313" key="2">
    <source>
        <dbReference type="Proteomes" id="UP000652761"/>
    </source>
</evidence>
<gene>
    <name evidence="1" type="ORF">Taro_007672</name>
</gene>